<dbReference type="EMBL" id="JBHTBJ010000001">
    <property type="protein sequence ID" value="MFC7272631.1"/>
    <property type="molecule type" value="Genomic_DNA"/>
</dbReference>
<keyword evidence="3" id="KW-0418">Kinase</keyword>
<sequence length="207" mass="22020">MATIHQATLTPTKLELLEAWLPGRHWYPADEAPGLRRIAACRFDDPAGEVGVEIFVVRSGADGPLVHVPMTYRGAPLDDGDFFLVGTLEHSVLGSRWVYDAVGDPVYVEALTTAIRTGGGEAPEMVETPDGPRQREASMTVRGTGMAPESAPAGRLVRVEDGDPAVVVAESARLDVRRVLSADPAEGPLSLVATWAGQPPTVLAVLY</sequence>
<protein>
    <recommendedName>
        <fullName evidence="5">Maltokinase N-terminal cap domain-containing protein</fullName>
    </recommendedName>
</protein>
<organism evidence="6 7">
    <name type="scientific">Paractinoplanes rhizophilus</name>
    <dbReference type="NCBI Taxonomy" id="1416877"/>
    <lineage>
        <taxon>Bacteria</taxon>
        <taxon>Bacillati</taxon>
        <taxon>Actinomycetota</taxon>
        <taxon>Actinomycetes</taxon>
        <taxon>Micromonosporales</taxon>
        <taxon>Micromonosporaceae</taxon>
        <taxon>Paractinoplanes</taxon>
    </lineage>
</organism>
<accession>A0ABW2HIC6</accession>
<keyword evidence="1" id="KW-0808">Transferase</keyword>
<reference evidence="7" key="1">
    <citation type="journal article" date="2019" name="Int. J. Syst. Evol. Microbiol.">
        <title>The Global Catalogue of Microorganisms (GCM) 10K type strain sequencing project: providing services to taxonomists for standard genome sequencing and annotation.</title>
        <authorList>
            <consortium name="The Broad Institute Genomics Platform"/>
            <consortium name="The Broad Institute Genome Sequencing Center for Infectious Disease"/>
            <person name="Wu L."/>
            <person name="Ma J."/>
        </authorList>
    </citation>
    <scope>NUCLEOTIDE SEQUENCE [LARGE SCALE GENOMIC DNA]</scope>
    <source>
        <strain evidence="7">XZYJT-10</strain>
    </source>
</reference>
<comment type="caution">
    <text evidence="6">The sequence shown here is derived from an EMBL/GenBank/DDBJ whole genome shotgun (WGS) entry which is preliminary data.</text>
</comment>
<evidence type="ECO:0000256" key="1">
    <source>
        <dbReference type="ARBA" id="ARBA00022679"/>
    </source>
</evidence>
<evidence type="ECO:0000256" key="2">
    <source>
        <dbReference type="ARBA" id="ARBA00022741"/>
    </source>
</evidence>
<dbReference type="InterPro" id="IPR040999">
    <property type="entry name" value="Mak_N_cap"/>
</dbReference>
<proteinExistence type="predicted"/>
<keyword evidence="4" id="KW-0067">ATP-binding</keyword>
<evidence type="ECO:0000313" key="7">
    <source>
        <dbReference type="Proteomes" id="UP001596548"/>
    </source>
</evidence>
<evidence type="ECO:0000259" key="5">
    <source>
        <dbReference type="Pfam" id="PF18085"/>
    </source>
</evidence>
<keyword evidence="2" id="KW-0547">Nucleotide-binding</keyword>
<keyword evidence="7" id="KW-1185">Reference proteome</keyword>
<evidence type="ECO:0000313" key="6">
    <source>
        <dbReference type="EMBL" id="MFC7272631.1"/>
    </source>
</evidence>
<name>A0ABW2HIC6_9ACTN</name>
<dbReference type="RefSeq" id="WP_378964015.1">
    <property type="nucleotide sequence ID" value="NZ_JBHTBJ010000001.1"/>
</dbReference>
<gene>
    <name evidence="6" type="ORF">ACFQS1_01440</name>
</gene>
<dbReference type="Proteomes" id="UP001596548">
    <property type="component" value="Unassembled WGS sequence"/>
</dbReference>
<dbReference type="NCBIfam" id="NF047744">
    <property type="entry name" value="CG0192_rel"/>
    <property type="match status" value="1"/>
</dbReference>
<evidence type="ECO:0000256" key="3">
    <source>
        <dbReference type="ARBA" id="ARBA00022777"/>
    </source>
</evidence>
<dbReference type="Pfam" id="PF18085">
    <property type="entry name" value="Mak_N_cap"/>
    <property type="match status" value="1"/>
</dbReference>
<feature type="domain" description="Maltokinase N-terminal cap" evidence="5">
    <location>
        <begin position="20"/>
        <end position="104"/>
    </location>
</feature>
<evidence type="ECO:0000256" key="4">
    <source>
        <dbReference type="ARBA" id="ARBA00022840"/>
    </source>
</evidence>